<keyword evidence="3" id="KW-1185">Reference proteome</keyword>
<dbReference type="InterPro" id="IPR011008">
    <property type="entry name" value="Dimeric_a/b-barrel"/>
</dbReference>
<dbReference type="SUPFAM" id="SSF54909">
    <property type="entry name" value="Dimeric alpha+beta barrel"/>
    <property type="match status" value="1"/>
</dbReference>
<proteinExistence type="predicted"/>
<dbReference type="Pfam" id="PF03992">
    <property type="entry name" value="ABM"/>
    <property type="match status" value="1"/>
</dbReference>
<organism evidence="2 3">
    <name type="scientific">Cytobacillus dafuensis</name>
    <name type="common">Bacillus dafuensis</name>
    <dbReference type="NCBI Taxonomy" id="1742359"/>
    <lineage>
        <taxon>Bacteria</taxon>
        <taxon>Bacillati</taxon>
        <taxon>Bacillota</taxon>
        <taxon>Bacilli</taxon>
        <taxon>Bacillales</taxon>
        <taxon>Bacillaceae</taxon>
        <taxon>Cytobacillus</taxon>
    </lineage>
</organism>
<accession>A0A5B8Z8C7</accession>
<feature type="domain" description="ABM" evidence="1">
    <location>
        <begin position="4"/>
        <end position="91"/>
    </location>
</feature>
<dbReference type="GO" id="GO:0004497">
    <property type="term" value="F:monooxygenase activity"/>
    <property type="evidence" value="ECO:0007669"/>
    <property type="project" value="UniProtKB-KW"/>
</dbReference>
<sequence length="106" mass="12519">MKTYYVAIFTSQRTEHNSERYESMSDNLVELVKTQPGFIRIESVRNSEGYGVTISYWESLEAIQKWKANTTHQVAQQKGKEMWYSQYNMQICKVVREYSFKGIDLS</sequence>
<dbReference type="EMBL" id="CP042593">
    <property type="protein sequence ID" value="QED49345.1"/>
    <property type="molecule type" value="Genomic_DNA"/>
</dbReference>
<dbReference type="Gene3D" id="3.30.70.100">
    <property type="match status" value="1"/>
</dbReference>
<evidence type="ECO:0000259" key="1">
    <source>
        <dbReference type="PROSITE" id="PS51725"/>
    </source>
</evidence>
<dbReference type="PANTHER" id="PTHR37811:SF2">
    <property type="entry name" value="ABM DOMAIN-CONTAINING PROTEIN"/>
    <property type="match status" value="1"/>
</dbReference>
<dbReference type="PANTHER" id="PTHR37811">
    <property type="entry name" value="BLL5343 PROTEIN"/>
    <property type="match status" value="1"/>
</dbReference>
<dbReference type="InterPro" id="IPR007138">
    <property type="entry name" value="ABM_dom"/>
</dbReference>
<dbReference type="STRING" id="1742359.GCA_001439625_03510"/>
<dbReference type="RefSeq" id="WP_057773616.1">
    <property type="nucleotide sequence ID" value="NZ_CP042593.1"/>
</dbReference>
<dbReference type="InterPro" id="IPR052936">
    <property type="entry name" value="Jasmonate_Hydroxylase-like"/>
</dbReference>
<dbReference type="AlphaFoldDB" id="A0A5B8Z8C7"/>
<evidence type="ECO:0000313" key="3">
    <source>
        <dbReference type="Proteomes" id="UP000321555"/>
    </source>
</evidence>
<keyword evidence="2" id="KW-0503">Monooxygenase</keyword>
<dbReference type="KEGG" id="bda:FSZ17_19915"/>
<evidence type="ECO:0000313" key="2">
    <source>
        <dbReference type="EMBL" id="QED49345.1"/>
    </source>
</evidence>
<gene>
    <name evidence="2" type="ORF">FSZ17_19915</name>
</gene>
<reference evidence="3" key="1">
    <citation type="submission" date="2019-08" db="EMBL/GenBank/DDBJ databases">
        <authorList>
            <person name="Zheng X."/>
        </authorList>
    </citation>
    <scope>NUCLEOTIDE SEQUENCE [LARGE SCALE GENOMIC DNA]</scope>
    <source>
        <strain evidence="3">FJAT-25496</strain>
    </source>
</reference>
<protein>
    <submittedName>
        <fullName evidence="2">Antibiotic biosynthesis monooxygenase</fullName>
    </submittedName>
</protein>
<dbReference type="OrthoDB" id="9798439at2"/>
<dbReference type="PROSITE" id="PS51725">
    <property type="entry name" value="ABM"/>
    <property type="match status" value="1"/>
</dbReference>
<dbReference type="Proteomes" id="UP000321555">
    <property type="component" value="Chromosome"/>
</dbReference>
<keyword evidence="2" id="KW-0560">Oxidoreductase</keyword>
<name>A0A5B8Z8C7_CYTDA</name>